<sequence length="371" mass="44115">MRFTQNLLFIVLLITAFGIFIWRNKLTVTTNTPIIKLNDLRQKDAFLSENRSKILVWSERCAKSYCPGARTFFMRVHRRCGRKCVFFHDQELLSQADAVIFTPFERKFIDLKYPSRTNSRQLFIFYEREPPTKYPQNASLPASYFNAIATYHSNADIPIPYGRYIPIDTKVPFASFRAELQRKVEKMKTKGTFIVYSNCNTKSKREEVIKELQKYIRIDVFGKCNNNTCDKQCFERKTKNYRFYLAFENAYCDDYVTEKFWKFNEVVPVVLKRRYYPDLHPKSFIALDDFKSIKAAADYLEYLQWSRSAYLSHLEWTYGYTRHFMSGEAAICRVCNYVHQRNGTTKLYNRIEQYQNVHNTCDFNGSDTLYQ</sequence>
<dbReference type="AlphaFoldDB" id="A0A811L880"/>
<dbReference type="InterPro" id="IPR001503">
    <property type="entry name" value="Glyco_trans_10"/>
</dbReference>
<dbReference type="Proteomes" id="UP000783686">
    <property type="component" value="Unassembled WGS sequence"/>
</dbReference>
<gene>
    <name evidence="15" type="ORF">BOKJ2_LOCUS10121</name>
</gene>
<dbReference type="Proteomes" id="UP000614601">
    <property type="component" value="Unassembled WGS sequence"/>
</dbReference>
<reference evidence="15" key="1">
    <citation type="submission" date="2020-09" db="EMBL/GenBank/DDBJ databases">
        <authorList>
            <person name="Kikuchi T."/>
        </authorList>
    </citation>
    <scope>NUCLEOTIDE SEQUENCE</scope>
    <source>
        <strain evidence="15">SH1</strain>
    </source>
</reference>
<dbReference type="InterPro" id="IPR038577">
    <property type="entry name" value="GT10-like_C_sf"/>
</dbReference>
<keyword evidence="11" id="KW-0325">Glycoprotein</keyword>
<dbReference type="EC" id="2.4.1.-" evidence="12"/>
<keyword evidence="7" id="KW-0735">Signal-anchor</keyword>
<keyword evidence="8" id="KW-1133">Transmembrane helix</keyword>
<evidence type="ECO:0000256" key="12">
    <source>
        <dbReference type="RuleBase" id="RU003832"/>
    </source>
</evidence>
<dbReference type="InterPro" id="IPR031481">
    <property type="entry name" value="Glyco_tran_10_N"/>
</dbReference>
<dbReference type="UniPathway" id="UPA00378"/>
<dbReference type="GO" id="GO:0008417">
    <property type="term" value="F:fucosyltransferase activity"/>
    <property type="evidence" value="ECO:0007669"/>
    <property type="project" value="InterPro"/>
</dbReference>
<evidence type="ECO:0000256" key="3">
    <source>
        <dbReference type="ARBA" id="ARBA00008919"/>
    </source>
</evidence>
<dbReference type="PANTHER" id="PTHR48438:SF1">
    <property type="entry name" value="ALPHA-(1,3)-FUCOSYLTRANSFERASE C-RELATED"/>
    <property type="match status" value="1"/>
</dbReference>
<dbReference type="EMBL" id="CAJFDH010000005">
    <property type="protein sequence ID" value="CAD5223351.1"/>
    <property type="molecule type" value="Genomic_DNA"/>
</dbReference>
<dbReference type="OrthoDB" id="5912041at2759"/>
<keyword evidence="10" id="KW-0472">Membrane</keyword>
<feature type="domain" description="Fucosyltransferase C-terminal" evidence="13">
    <location>
        <begin position="187"/>
        <end position="353"/>
    </location>
</feature>
<evidence type="ECO:0000256" key="10">
    <source>
        <dbReference type="ARBA" id="ARBA00023136"/>
    </source>
</evidence>
<protein>
    <recommendedName>
        <fullName evidence="12">Fucosyltransferase</fullName>
        <ecNumber evidence="12">2.4.1.-</ecNumber>
    </recommendedName>
</protein>
<evidence type="ECO:0000313" key="15">
    <source>
        <dbReference type="EMBL" id="CAD5223351.1"/>
    </source>
</evidence>
<comment type="subcellular location">
    <subcellularLocation>
        <location evidence="1 12">Golgi apparatus</location>
        <location evidence="1 12">Golgi stack membrane</location>
        <topology evidence="1 12">Single-pass type II membrane protein</topology>
    </subcellularLocation>
</comment>
<evidence type="ECO:0000256" key="6">
    <source>
        <dbReference type="ARBA" id="ARBA00022692"/>
    </source>
</evidence>
<dbReference type="SUPFAM" id="SSF53756">
    <property type="entry name" value="UDP-Glycosyltransferase/glycogen phosphorylase"/>
    <property type="match status" value="1"/>
</dbReference>
<dbReference type="Gene3D" id="3.40.50.11660">
    <property type="entry name" value="Glycosyl transferase family 10, C-terminal domain"/>
    <property type="match status" value="1"/>
</dbReference>
<evidence type="ECO:0000259" key="14">
    <source>
        <dbReference type="Pfam" id="PF17039"/>
    </source>
</evidence>
<evidence type="ECO:0000256" key="8">
    <source>
        <dbReference type="ARBA" id="ARBA00022989"/>
    </source>
</evidence>
<evidence type="ECO:0000259" key="13">
    <source>
        <dbReference type="Pfam" id="PF00852"/>
    </source>
</evidence>
<dbReference type="Pfam" id="PF00852">
    <property type="entry name" value="Glyco_transf_10"/>
    <property type="match status" value="1"/>
</dbReference>
<evidence type="ECO:0000313" key="16">
    <source>
        <dbReference type="Proteomes" id="UP000614601"/>
    </source>
</evidence>
<dbReference type="GO" id="GO:0032580">
    <property type="term" value="C:Golgi cisterna membrane"/>
    <property type="evidence" value="ECO:0007669"/>
    <property type="project" value="UniProtKB-SubCell"/>
</dbReference>
<dbReference type="FunFam" id="3.40.50.11660:FF:000002">
    <property type="entry name" value="Alpha-(1,3)-fucosyltransferase"/>
    <property type="match status" value="1"/>
</dbReference>
<evidence type="ECO:0000256" key="7">
    <source>
        <dbReference type="ARBA" id="ARBA00022968"/>
    </source>
</evidence>
<accession>A0A811L880</accession>
<comment type="similarity">
    <text evidence="3 12">Belongs to the glycosyltransferase 10 family.</text>
</comment>
<comment type="caution">
    <text evidence="15">The sequence shown here is derived from an EMBL/GenBank/DDBJ whole genome shotgun (WGS) entry which is preliminary data.</text>
</comment>
<keyword evidence="9 12" id="KW-0333">Golgi apparatus</keyword>
<evidence type="ECO:0000256" key="11">
    <source>
        <dbReference type="ARBA" id="ARBA00023180"/>
    </source>
</evidence>
<evidence type="ECO:0000256" key="1">
    <source>
        <dbReference type="ARBA" id="ARBA00004447"/>
    </source>
</evidence>
<comment type="pathway">
    <text evidence="2">Protein modification; protein glycosylation.</text>
</comment>
<dbReference type="PANTHER" id="PTHR48438">
    <property type="entry name" value="ALPHA-(1,3)-FUCOSYLTRANSFERASE C-RELATED"/>
    <property type="match status" value="1"/>
</dbReference>
<organism evidence="15 16">
    <name type="scientific">Bursaphelenchus okinawaensis</name>
    <dbReference type="NCBI Taxonomy" id="465554"/>
    <lineage>
        <taxon>Eukaryota</taxon>
        <taxon>Metazoa</taxon>
        <taxon>Ecdysozoa</taxon>
        <taxon>Nematoda</taxon>
        <taxon>Chromadorea</taxon>
        <taxon>Rhabditida</taxon>
        <taxon>Tylenchina</taxon>
        <taxon>Tylenchomorpha</taxon>
        <taxon>Aphelenchoidea</taxon>
        <taxon>Aphelenchoididae</taxon>
        <taxon>Bursaphelenchus</taxon>
    </lineage>
</organism>
<name>A0A811L880_9BILA</name>
<dbReference type="EMBL" id="CAJFCW020000005">
    <property type="protein sequence ID" value="CAG9117605.1"/>
    <property type="molecule type" value="Genomic_DNA"/>
</dbReference>
<evidence type="ECO:0000256" key="9">
    <source>
        <dbReference type="ARBA" id="ARBA00023034"/>
    </source>
</evidence>
<dbReference type="InterPro" id="IPR055270">
    <property type="entry name" value="Glyco_tran_10_C"/>
</dbReference>
<proteinExistence type="inferred from homology"/>
<keyword evidence="5 12" id="KW-0808">Transferase</keyword>
<keyword evidence="4 12" id="KW-0328">Glycosyltransferase</keyword>
<keyword evidence="16" id="KW-1185">Reference proteome</keyword>
<keyword evidence="6 12" id="KW-0812">Transmembrane</keyword>
<evidence type="ECO:0000256" key="2">
    <source>
        <dbReference type="ARBA" id="ARBA00004922"/>
    </source>
</evidence>
<dbReference type="Pfam" id="PF17039">
    <property type="entry name" value="Glyco_tran_10_N"/>
    <property type="match status" value="1"/>
</dbReference>
<feature type="domain" description="Fucosyltransferase N-terminal" evidence="14">
    <location>
        <begin position="50"/>
        <end position="162"/>
    </location>
</feature>
<evidence type="ECO:0000256" key="5">
    <source>
        <dbReference type="ARBA" id="ARBA00022679"/>
    </source>
</evidence>
<evidence type="ECO:0000256" key="4">
    <source>
        <dbReference type="ARBA" id="ARBA00022676"/>
    </source>
</evidence>